<dbReference type="OrthoDB" id="26872at2"/>
<evidence type="ECO:0000256" key="1">
    <source>
        <dbReference type="SAM" id="MobiDB-lite"/>
    </source>
</evidence>
<keyword evidence="5" id="KW-1185">Reference proteome</keyword>
<protein>
    <submittedName>
        <fullName evidence="4">Uncharacterized protein (DUF305 family)</fullName>
    </submittedName>
</protein>
<evidence type="ECO:0000256" key="2">
    <source>
        <dbReference type="SAM" id="SignalP"/>
    </source>
</evidence>
<dbReference type="Pfam" id="PF03713">
    <property type="entry name" value="DUF305"/>
    <property type="match status" value="1"/>
</dbReference>
<dbReference type="AlphaFoldDB" id="A0A2S6GMC0"/>
<feature type="region of interest" description="Disordered" evidence="1">
    <location>
        <begin position="87"/>
        <end position="108"/>
    </location>
</feature>
<keyword evidence="2" id="KW-0732">Signal</keyword>
<proteinExistence type="predicted"/>
<dbReference type="InterPro" id="IPR012347">
    <property type="entry name" value="Ferritin-like"/>
</dbReference>
<dbReference type="Proteomes" id="UP000239203">
    <property type="component" value="Unassembled WGS sequence"/>
</dbReference>
<evidence type="ECO:0000259" key="3">
    <source>
        <dbReference type="Pfam" id="PF03713"/>
    </source>
</evidence>
<dbReference type="InterPro" id="IPR005183">
    <property type="entry name" value="DUF305_CopM-like"/>
</dbReference>
<feature type="chain" id="PRO_5015572127" evidence="2">
    <location>
        <begin position="22"/>
        <end position="168"/>
    </location>
</feature>
<evidence type="ECO:0000313" key="5">
    <source>
        <dbReference type="Proteomes" id="UP000239203"/>
    </source>
</evidence>
<dbReference type="RefSeq" id="WP_104480368.1">
    <property type="nucleotide sequence ID" value="NZ_CP154825.1"/>
</dbReference>
<gene>
    <name evidence="4" type="ORF">CLV40_11088</name>
</gene>
<reference evidence="4 5" key="1">
    <citation type="submission" date="2018-02" db="EMBL/GenBank/DDBJ databases">
        <title>Genomic Encyclopedia of Archaeal and Bacterial Type Strains, Phase II (KMG-II): from individual species to whole genera.</title>
        <authorList>
            <person name="Goeker M."/>
        </authorList>
    </citation>
    <scope>NUCLEOTIDE SEQUENCE [LARGE SCALE GENOMIC DNA]</scope>
    <source>
        <strain evidence="4 5">YU 961-1</strain>
    </source>
</reference>
<name>A0A2S6GMC0_9PSEU</name>
<feature type="domain" description="DUF305" evidence="3">
    <location>
        <begin position="31"/>
        <end position="165"/>
    </location>
</feature>
<accession>A0A2S6GMC0</accession>
<dbReference type="EMBL" id="PTIX01000010">
    <property type="protein sequence ID" value="PPK66384.1"/>
    <property type="molecule type" value="Genomic_DNA"/>
</dbReference>
<comment type="caution">
    <text evidence="4">The sequence shown here is derived from an EMBL/GenBank/DDBJ whole genome shotgun (WGS) entry which is preliminary data.</text>
</comment>
<organism evidence="4 5">
    <name type="scientific">Actinokineospora auranticolor</name>
    <dbReference type="NCBI Taxonomy" id="155976"/>
    <lineage>
        <taxon>Bacteria</taxon>
        <taxon>Bacillati</taxon>
        <taxon>Actinomycetota</taxon>
        <taxon>Actinomycetes</taxon>
        <taxon>Pseudonocardiales</taxon>
        <taxon>Pseudonocardiaceae</taxon>
        <taxon>Actinokineospora</taxon>
    </lineage>
</organism>
<dbReference type="PANTHER" id="PTHR36933:SF1">
    <property type="entry name" value="SLL0788 PROTEIN"/>
    <property type="match status" value="1"/>
</dbReference>
<evidence type="ECO:0000313" key="4">
    <source>
        <dbReference type="EMBL" id="PPK66384.1"/>
    </source>
</evidence>
<sequence>MTRKNLVRSALAVLTSSVVLAACGTAHNTADVTFAQGMVPHHRQAVAMAELVEGRGAGPAVVDLAERIKRAQAPEITTLTERLNAWGEPTEHPAGHGGSEMADLGTATGPDFDRRWLSMMITHHEGAVRMAETELADGADPDTRELAGRIVAAQKAEIDEMRALLPRS</sequence>
<dbReference type="PANTHER" id="PTHR36933">
    <property type="entry name" value="SLL0788 PROTEIN"/>
    <property type="match status" value="1"/>
</dbReference>
<dbReference type="Gene3D" id="1.20.1260.10">
    <property type="match status" value="1"/>
</dbReference>
<dbReference type="PROSITE" id="PS51257">
    <property type="entry name" value="PROKAR_LIPOPROTEIN"/>
    <property type="match status" value="1"/>
</dbReference>
<feature type="signal peptide" evidence="2">
    <location>
        <begin position="1"/>
        <end position="21"/>
    </location>
</feature>